<dbReference type="InterPro" id="IPR050266">
    <property type="entry name" value="AB_hydrolase_sf"/>
</dbReference>
<evidence type="ECO:0000259" key="2">
    <source>
        <dbReference type="Pfam" id="PF00561"/>
    </source>
</evidence>
<protein>
    <submittedName>
        <fullName evidence="3">Alpha/beta hydrolase</fullName>
    </submittedName>
</protein>
<evidence type="ECO:0000313" key="4">
    <source>
        <dbReference type="Proteomes" id="UP000053244"/>
    </source>
</evidence>
<dbReference type="Gene3D" id="3.40.50.1820">
    <property type="entry name" value="alpha/beta hydrolase"/>
    <property type="match status" value="1"/>
</dbReference>
<gene>
    <name evidence="3" type="ORF">ADL15_14695</name>
</gene>
<evidence type="ECO:0000313" key="3">
    <source>
        <dbReference type="EMBL" id="KUL35266.1"/>
    </source>
</evidence>
<dbReference type="EMBL" id="LLZH01000109">
    <property type="protein sequence ID" value="KUL35266.1"/>
    <property type="molecule type" value="Genomic_DNA"/>
</dbReference>
<dbReference type="SUPFAM" id="SSF53474">
    <property type="entry name" value="alpha/beta-Hydrolases"/>
    <property type="match status" value="1"/>
</dbReference>
<dbReference type="PANTHER" id="PTHR43798">
    <property type="entry name" value="MONOACYLGLYCEROL LIPASE"/>
    <property type="match status" value="1"/>
</dbReference>
<comment type="caution">
    <text evidence="3">The sequence shown here is derived from an EMBL/GenBank/DDBJ whole genome shotgun (WGS) entry which is preliminary data.</text>
</comment>
<dbReference type="RefSeq" id="WP_067690007.1">
    <property type="nucleotide sequence ID" value="NZ_LLZH01000109.1"/>
</dbReference>
<reference evidence="3 4" key="1">
    <citation type="submission" date="2015-10" db="EMBL/GenBank/DDBJ databases">
        <authorList>
            <person name="Gilbert D.G."/>
        </authorList>
    </citation>
    <scope>NUCLEOTIDE SEQUENCE [LARGE SCALE GENOMIC DNA]</scope>
    <source>
        <strain evidence="3 4">NRRL B-16712</strain>
    </source>
</reference>
<accession>A0A0X3UWF8</accession>
<dbReference type="Pfam" id="PF00561">
    <property type="entry name" value="Abhydrolase_1"/>
    <property type="match status" value="1"/>
</dbReference>
<dbReference type="AlphaFoldDB" id="A0A0X3UWF8"/>
<dbReference type="Proteomes" id="UP000053244">
    <property type="component" value="Unassembled WGS sequence"/>
</dbReference>
<dbReference type="PANTHER" id="PTHR43798:SF31">
    <property type="entry name" value="AB HYDROLASE SUPERFAMILY PROTEIN YCLE"/>
    <property type="match status" value="1"/>
</dbReference>
<dbReference type="GO" id="GO:0016787">
    <property type="term" value="F:hydrolase activity"/>
    <property type="evidence" value="ECO:0007669"/>
    <property type="project" value="UniProtKB-KW"/>
</dbReference>
<sequence length="254" mass="26264">MTTFRADDGVEIFYQVWENESALPPVLLHHGFIADGRTNWVLPGVVAALTGAGRRVVAIDARGHGRSGKPHDPSRYGEARMSSDVIALLDLLGITEVDLAGYSMGAIVALLTATRDTRVRRLVVGGVGAGVVEVGGLDTRVVGGDRLLHALRTDDPSSITDPAAAGFRAFVEAVGGDRLALAAQAAAVHVAGIPLETIKAPTLVLAGAADPLAVRPEVLAGAIPGAVLRTVPGDHMSALRDPGFVPALVEFLTV</sequence>
<dbReference type="OrthoDB" id="9804723at2"/>
<proteinExistence type="predicted"/>
<feature type="domain" description="AB hydrolase-1" evidence="2">
    <location>
        <begin position="24"/>
        <end position="123"/>
    </location>
</feature>
<dbReference type="InterPro" id="IPR029058">
    <property type="entry name" value="AB_hydrolase_fold"/>
</dbReference>
<evidence type="ECO:0000256" key="1">
    <source>
        <dbReference type="ARBA" id="ARBA00022801"/>
    </source>
</evidence>
<name>A0A0X3UWF8_9ACTN</name>
<organism evidence="3 4">
    <name type="scientific">Actinoplanes awajinensis subsp. mycoplanecinus</name>
    <dbReference type="NCBI Taxonomy" id="135947"/>
    <lineage>
        <taxon>Bacteria</taxon>
        <taxon>Bacillati</taxon>
        <taxon>Actinomycetota</taxon>
        <taxon>Actinomycetes</taxon>
        <taxon>Micromonosporales</taxon>
        <taxon>Micromonosporaceae</taxon>
        <taxon>Actinoplanes</taxon>
    </lineage>
</organism>
<dbReference type="InterPro" id="IPR000073">
    <property type="entry name" value="AB_hydrolase_1"/>
</dbReference>
<keyword evidence="1 3" id="KW-0378">Hydrolase</keyword>
<dbReference type="GO" id="GO:0016020">
    <property type="term" value="C:membrane"/>
    <property type="evidence" value="ECO:0007669"/>
    <property type="project" value="TreeGrafter"/>
</dbReference>
<keyword evidence="4" id="KW-1185">Reference proteome</keyword>